<sequence>MFLSFASAAAGDESAEGPELPLTMGSDLHEGHEDLQPLKMKEGGGEQVKKGTEGEDAGAVDQDADLEEEGGLLLPHHNRDHHHLVHRRQHQLPQGPQSQQAEFLEEPEDAYVVRGKPATLTCRAANTLRVIFRCNGEALRERQVAYSSLVDPESGRRVAEARASITRNDVEEFFGESGFRCDCLATSPRGSIRSRSALVDVACEY</sequence>
<gene>
    <name evidence="9" type="ORF">J437_LFUL007771</name>
</gene>
<organism evidence="9 10">
    <name type="scientific">Ladona fulva</name>
    <name type="common">Scarce chaser dragonfly</name>
    <name type="synonym">Libellula fulva</name>
    <dbReference type="NCBI Taxonomy" id="123851"/>
    <lineage>
        <taxon>Eukaryota</taxon>
        <taxon>Metazoa</taxon>
        <taxon>Ecdysozoa</taxon>
        <taxon>Arthropoda</taxon>
        <taxon>Hexapoda</taxon>
        <taxon>Insecta</taxon>
        <taxon>Pterygota</taxon>
        <taxon>Palaeoptera</taxon>
        <taxon>Odonata</taxon>
        <taxon>Epiprocta</taxon>
        <taxon>Anisoptera</taxon>
        <taxon>Libelluloidea</taxon>
        <taxon>Libellulidae</taxon>
        <taxon>Ladona</taxon>
    </lineage>
</organism>
<dbReference type="SUPFAM" id="SSF48726">
    <property type="entry name" value="Immunoglobulin"/>
    <property type="match status" value="1"/>
</dbReference>
<feature type="compositionally biased region" description="Low complexity" evidence="7">
    <location>
        <begin position="1"/>
        <end position="12"/>
    </location>
</feature>
<dbReference type="InterPro" id="IPR013783">
    <property type="entry name" value="Ig-like_fold"/>
</dbReference>
<evidence type="ECO:0000256" key="2">
    <source>
        <dbReference type="ARBA" id="ARBA00023136"/>
    </source>
</evidence>
<keyword evidence="3" id="KW-1015">Disulfide bond</keyword>
<dbReference type="AlphaFoldDB" id="A0A8K0NWB5"/>
<evidence type="ECO:0000313" key="10">
    <source>
        <dbReference type="Proteomes" id="UP000792457"/>
    </source>
</evidence>
<name>A0A8K0NWB5_LADFU</name>
<feature type="region of interest" description="Disordered" evidence="7">
    <location>
        <begin position="1"/>
        <end position="58"/>
    </location>
</feature>
<reference evidence="9" key="1">
    <citation type="submission" date="2013-04" db="EMBL/GenBank/DDBJ databases">
        <authorList>
            <person name="Qu J."/>
            <person name="Murali S.C."/>
            <person name="Bandaranaike D."/>
            <person name="Bellair M."/>
            <person name="Blankenburg K."/>
            <person name="Chao H."/>
            <person name="Dinh H."/>
            <person name="Doddapaneni H."/>
            <person name="Downs B."/>
            <person name="Dugan-Rocha S."/>
            <person name="Elkadiri S."/>
            <person name="Gnanaolivu R.D."/>
            <person name="Hernandez B."/>
            <person name="Javaid M."/>
            <person name="Jayaseelan J.C."/>
            <person name="Lee S."/>
            <person name="Li M."/>
            <person name="Ming W."/>
            <person name="Munidasa M."/>
            <person name="Muniz J."/>
            <person name="Nguyen L."/>
            <person name="Ongeri F."/>
            <person name="Osuji N."/>
            <person name="Pu L.-L."/>
            <person name="Puazo M."/>
            <person name="Qu C."/>
            <person name="Quiroz J."/>
            <person name="Raj R."/>
            <person name="Weissenberger G."/>
            <person name="Xin Y."/>
            <person name="Zou X."/>
            <person name="Han Y."/>
            <person name="Richards S."/>
            <person name="Worley K."/>
            <person name="Muzny D."/>
            <person name="Gibbs R."/>
        </authorList>
    </citation>
    <scope>NUCLEOTIDE SEQUENCE</scope>
    <source>
        <strain evidence="9">Sampled in the wild</strain>
    </source>
</reference>
<keyword evidence="10" id="KW-1185">Reference proteome</keyword>
<feature type="compositionally biased region" description="Basic and acidic residues" evidence="7">
    <location>
        <begin position="27"/>
        <end position="53"/>
    </location>
</feature>
<keyword evidence="6" id="KW-0393">Immunoglobulin domain</keyword>
<dbReference type="Gene3D" id="2.60.40.10">
    <property type="entry name" value="Immunoglobulins"/>
    <property type="match status" value="1"/>
</dbReference>
<proteinExistence type="predicted"/>
<keyword evidence="2" id="KW-0472">Membrane</keyword>
<keyword evidence="5" id="KW-0325">Glycoprotein</keyword>
<evidence type="ECO:0000256" key="4">
    <source>
        <dbReference type="ARBA" id="ARBA00023170"/>
    </source>
</evidence>
<comment type="caution">
    <text evidence="9">The sequence shown here is derived from an EMBL/GenBank/DDBJ whole genome shotgun (WGS) entry which is preliminary data.</text>
</comment>
<feature type="domain" description="Netrin receptor UNC5A-D-like N-terminal" evidence="8">
    <location>
        <begin position="97"/>
        <end position="199"/>
    </location>
</feature>
<reference evidence="9" key="2">
    <citation type="submission" date="2017-10" db="EMBL/GenBank/DDBJ databases">
        <title>Ladona fulva Genome sequencing and assembly.</title>
        <authorList>
            <person name="Murali S."/>
            <person name="Richards S."/>
            <person name="Bandaranaike D."/>
            <person name="Bellair M."/>
            <person name="Blankenburg K."/>
            <person name="Chao H."/>
            <person name="Dinh H."/>
            <person name="Doddapaneni H."/>
            <person name="Dugan-Rocha S."/>
            <person name="Elkadiri S."/>
            <person name="Gnanaolivu R."/>
            <person name="Hernandez B."/>
            <person name="Skinner E."/>
            <person name="Javaid M."/>
            <person name="Lee S."/>
            <person name="Li M."/>
            <person name="Ming W."/>
            <person name="Munidasa M."/>
            <person name="Muniz J."/>
            <person name="Nguyen L."/>
            <person name="Hughes D."/>
            <person name="Osuji N."/>
            <person name="Pu L.-L."/>
            <person name="Puazo M."/>
            <person name="Qu C."/>
            <person name="Quiroz J."/>
            <person name="Raj R."/>
            <person name="Weissenberger G."/>
            <person name="Xin Y."/>
            <person name="Zou X."/>
            <person name="Han Y."/>
            <person name="Worley K."/>
            <person name="Muzny D."/>
            <person name="Gibbs R."/>
        </authorList>
    </citation>
    <scope>NUCLEOTIDE SEQUENCE</scope>
    <source>
        <strain evidence="9">Sampled in the wild</strain>
    </source>
</reference>
<keyword evidence="4" id="KW-0675">Receptor</keyword>
<evidence type="ECO:0000313" key="9">
    <source>
        <dbReference type="EMBL" id="KAG8226910.1"/>
    </source>
</evidence>
<dbReference type="OrthoDB" id="5973910at2759"/>
<evidence type="ECO:0000256" key="5">
    <source>
        <dbReference type="ARBA" id="ARBA00023180"/>
    </source>
</evidence>
<evidence type="ECO:0000256" key="1">
    <source>
        <dbReference type="ARBA" id="ARBA00004479"/>
    </source>
</evidence>
<evidence type="ECO:0000259" key="8">
    <source>
        <dbReference type="Pfam" id="PF25609"/>
    </source>
</evidence>
<accession>A0A8K0NWB5</accession>
<dbReference type="InterPro" id="IPR057755">
    <property type="entry name" value="UNC5A-D-like_N"/>
</dbReference>
<comment type="subcellular location">
    <subcellularLocation>
        <location evidence="1">Membrane</location>
        <topology evidence="1">Single-pass type I membrane protein</topology>
    </subcellularLocation>
</comment>
<dbReference type="Proteomes" id="UP000792457">
    <property type="component" value="Unassembled WGS sequence"/>
</dbReference>
<dbReference type="InterPro" id="IPR036179">
    <property type="entry name" value="Ig-like_dom_sf"/>
</dbReference>
<protein>
    <recommendedName>
        <fullName evidence="8">Netrin receptor UNC5A-D-like N-terminal domain-containing protein</fullName>
    </recommendedName>
</protein>
<dbReference type="EMBL" id="KZ308303">
    <property type="protein sequence ID" value="KAG8226910.1"/>
    <property type="molecule type" value="Genomic_DNA"/>
</dbReference>
<evidence type="ECO:0000256" key="3">
    <source>
        <dbReference type="ARBA" id="ARBA00023157"/>
    </source>
</evidence>
<dbReference type="Pfam" id="PF25609">
    <property type="entry name" value="Unc5_NetrinR_N"/>
    <property type="match status" value="1"/>
</dbReference>
<evidence type="ECO:0000256" key="6">
    <source>
        <dbReference type="ARBA" id="ARBA00023319"/>
    </source>
</evidence>
<evidence type="ECO:0000256" key="7">
    <source>
        <dbReference type="SAM" id="MobiDB-lite"/>
    </source>
</evidence>